<dbReference type="EMBL" id="SRLO01000374">
    <property type="protein sequence ID" value="TNN58647.1"/>
    <property type="molecule type" value="Genomic_DNA"/>
</dbReference>
<dbReference type="Proteomes" id="UP000314294">
    <property type="component" value="Unassembled WGS sequence"/>
</dbReference>
<evidence type="ECO:0000256" key="1">
    <source>
        <dbReference type="SAM" id="MobiDB-lite"/>
    </source>
</evidence>
<gene>
    <name evidence="2" type="ORF">EYF80_031150</name>
</gene>
<dbReference type="AlphaFoldDB" id="A0A4Z2GYC0"/>
<sequence length="187" mass="21127">MVDQVCDNGSGCDGNQAVLKPAADCRERQNAHVAHTAIVKKNTFRFSKETQLSQREASKGEITFSDRLQFAGALRVRAVQRLRLSEALQRQERVVVGTQQVRQLQRNTDVAQAQRREDSYPPLETQTMIASIYLDVGELGEHHVGGGGMEGWKLLIQVGKTHQRPQQDLGLHSRRLRQEEDKKREMG</sequence>
<reference evidence="2 3" key="1">
    <citation type="submission" date="2019-03" db="EMBL/GenBank/DDBJ databases">
        <title>First draft genome of Liparis tanakae, snailfish: a comprehensive survey of snailfish specific genes.</title>
        <authorList>
            <person name="Kim W."/>
            <person name="Song I."/>
            <person name="Jeong J.-H."/>
            <person name="Kim D."/>
            <person name="Kim S."/>
            <person name="Ryu S."/>
            <person name="Song J.Y."/>
            <person name="Lee S.K."/>
        </authorList>
    </citation>
    <scope>NUCLEOTIDE SEQUENCE [LARGE SCALE GENOMIC DNA]</scope>
    <source>
        <tissue evidence="2">Muscle</tissue>
    </source>
</reference>
<evidence type="ECO:0000313" key="3">
    <source>
        <dbReference type="Proteomes" id="UP000314294"/>
    </source>
</evidence>
<keyword evidence="3" id="KW-1185">Reference proteome</keyword>
<feature type="region of interest" description="Disordered" evidence="1">
    <location>
        <begin position="162"/>
        <end position="187"/>
    </location>
</feature>
<feature type="compositionally biased region" description="Basic and acidic residues" evidence="1">
    <location>
        <begin position="176"/>
        <end position="187"/>
    </location>
</feature>
<comment type="caution">
    <text evidence="2">The sequence shown here is derived from an EMBL/GenBank/DDBJ whole genome shotgun (WGS) entry which is preliminary data.</text>
</comment>
<evidence type="ECO:0000313" key="2">
    <source>
        <dbReference type="EMBL" id="TNN58647.1"/>
    </source>
</evidence>
<name>A0A4Z2GYC0_9TELE</name>
<proteinExistence type="predicted"/>
<organism evidence="2 3">
    <name type="scientific">Liparis tanakae</name>
    <name type="common">Tanaka's snailfish</name>
    <dbReference type="NCBI Taxonomy" id="230148"/>
    <lineage>
        <taxon>Eukaryota</taxon>
        <taxon>Metazoa</taxon>
        <taxon>Chordata</taxon>
        <taxon>Craniata</taxon>
        <taxon>Vertebrata</taxon>
        <taxon>Euteleostomi</taxon>
        <taxon>Actinopterygii</taxon>
        <taxon>Neopterygii</taxon>
        <taxon>Teleostei</taxon>
        <taxon>Neoteleostei</taxon>
        <taxon>Acanthomorphata</taxon>
        <taxon>Eupercaria</taxon>
        <taxon>Perciformes</taxon>
        <taxon>Cottioidei</taxon>
        <taxon>Cottales</taxon>
        <taxon>Liparidae</taxon>
        <taxon>Liparis</taxon>
    </lineage>
</organism>
<accession>A0A4Z2GYC0</accession>
<protein>
    <submittedName>
        <fullName evidence="2">Uncharacterized protein</fullName>
    </submittedName>
</protein>